<protein>
    <recommendedName>
        <fullName evidence="1">DUF6533 domain-containing protein</fullName>
    </recommendedName>
</protein>
<dbReference type="Proteomes" id="UP000724874">
    <property type="component" value="Unassembled WGS sequence"/>
</dbReference>
<sequence>MDPTDQLIHSVWQARISSYNWVAGLIFLICDTISTFPREVTYIWSSKWSIPKILYCYEVLDVTPSSAAALAYSTVQILLKVPPIPSSTNPLTESLSRHSLCADVVFSFGLVSLWEEAGSFVKVLLLTIDRIITPIFLVGFVSVWRLFDNPAHNVLLQAIYFLMMAAKFYQSIMQKRRDGVHLQCSPIVRTFLKDGTFYFLLVVVTLVSGGLDALLTTGSYVSLYQPWNAAAFTITGTRLILHLREAAAADASPSIHTEDPIFGVLDTFQAFGHSEQVS</sequence>
<reference evidence="2" key="1">
    <citation type="submission" date="2020-11" db="EMBL/GenBank/DDBJ databases">
        <authorList>
            <consortium name="DOE Joint Genome Institute"/>
            <person name="Ahrendt S."/>
            <person name="Riley R."/>
            <person name="Andreopoulos W."/>
            <person name="LaButti K."/>
            <person name="Pangilinan J."/>
            <person name="Ruiz-duenas F.J."/>
            <person name="Barrasa J.M."/>
            <person name="Sanchez-Garcia M."/>
            <person name="Camarero S."/>
            <person name="Miyauchi S."/>
            <person name="Serrano A."/>
            <person name="Linde D."/>
            <person name="Babiker R."/>
            <person name="Drula E."/>
            <person name="Ayuso-Fernandez I."/>
            <person name="Pacheco R."/>
            <person name="Padilla G."/>
            <person name="Ferreira P."/>
            <person name="Barriuso J."/>
            <person name="Kellner H."/>
            <person name="Castanera R."/>
            <person name="Alfaro M."/>
            <person name="Ramirez L."/>
            <person name="Pisabarro A.G."/>
            <person name="Kuo A."/>
            <person name="Tritt A."/>
            <person name="Lipzen A."/>
            <person name="He G."/>
            <person name="Yan M."/>
            <person name="Ng V."/>
            <person name="Cullen D."/>
            <person name="Martin F."/>
            <person name="Rosso M.-N."/>
            <person name="Henrissat B."/>
            <person name="Hibbett D."/>
            <person name="Martinez A.T."/>
            <person name="Grigoriev I.V."/>
        </authorList>
    </citation>
    <scope>NUCLEOTIDE SEQUENCE</scope>
    <source>
        <strain evidence="2">AH 44721</strain>
    </source>
</reference>
<keyword evidence="3" id="KW-1185">Reference proteome</keyword>
<dbReference type="Pfam" id="PF20151">
    <property type="entry name" value="DUF6533"/>
    <property type="match status" value="1"/>
</dbReference>
<dbReference type="InterPro" id="IPR045340">
    <property type="entry name" value="DUF6533"/>
</dbReference>
<evidence type="ECO:0000259" key="1">
    <source>
        <dbReference type="Pfam" id="PF20151"/>
    </source>
</evidence>
<dbReference type="OrthoDB" id="3349377at2759"/>
<evidence type="ECO:0000313" key="2">
    <source>
        <dbReference type="EMBL" id="KAF8900890.1"/>
    </source>
</evidence>
<accession>A0A9P5NQV8</accession>
<evidence type="ECO:0000313" key="3">
    <source>
        <dbReference type="Proteomes" id="UP000724874"/>
    </source>
</evidence>
<dbReference type="EMBL" id="JADNYJ010000045">
    <property type="protein sequence ID" value="KAF8900890.1"/>
    <property type="molecule type" value="Genomic_DNA"/>
</dbReference>
<organism evidence="2 3">
    <name type="scientific">Gymnopilus junonius</name>
    <name type="common">Spectacular rustgill mushroom</name>
    <name type="synonym">Gymnopilus spectabilis subsp. junonius</name>
    <dbReference type="NCBI Taxonomy" id="109634"/>
    <lineage>
        <taxon>Eukaryota</taxon>
        <taxon>Fungi</taxon>
        <taxon>Dikarya</taxon>
        <taxon>Basidiomycota</taxon>
        <taxon>Agaricomycotina</taxon>
        <taxon>Agaricomycetes</taxon>
        <taxon>Agaricomycetidae</taxon>
        <taxon>Agaricales</taxon>
        <taxon>Agaricineae</taxon>
        <taxon>Hymenogastraceae</taxon>
        <taxon>Gymnopilus</taxon>
    </lineage>
</organism>
<proteinExistence type="predicted"/>
<gene>
    <name evidence="2" type="ORF">CPB84DRAFT_1847126</name>
</gene>
<feature type="domain" description="DUF6533" evidence="1">
    <location>
        <begin position="22"/>
        <end position="56"/>
    </location>
</feature>
<name>A0A9P5NQV8_GYMJU</name>
<comment type="caution">
    <text evidence="2">The sequence shown here is derived from an EMBL/GenBank/DDBJ whole genome shotgun (WGS) entry which is preliminary data.</text>
</comment>
<dbReference type="AlphaFoldDB" id="A0A9P5NQV8"/>